<keyword evidence="10" id="KW-1185">Reference proteome</keyword>
<reference evidence="9 10" key="1">
    <citation type="journal article" date="2018" name="PLoS ONE">
        <title>The draft genome of Kipferlia bialata reveals reductive genome evolution in fornicate parasites.</title>
        <authorList>
            <person name="Tanifuji G."/>
            <person name="Takabayashi S."/>
            <person name="Kume K."/>
            <person name="Takagi M."/>
            <person name="Nakayama T."/>
            <person name="Kamikawa R."/>
            <person name="Inagaki Y."/>
            <person name="Hashimoto T."/>
        </authorList>
    </citation>
    <scope>NUCLEOTIDE SEQUENCE [LARGE SCALE GENOMIC DNA]</scope>
    <source>
        <strain evidence="9">NY0173</strain>
    </source>
</reference>
<accession>A0A9K3D6C5</accession>
<organism evidence="9 10">
    <name type="scientific">Kipferlia bialata</name>
    <dbReference type="NCBI Taxonomy" id="797122"/>
    <lineage>
        <taxon>Eukaryota</taxon>
        <taxon>Metamonada</taxon>
        <taxon>Carpediemonas-like organisms</taxon>
        <taxon>Kipferlia</taxon>
    </lineage>
</organism>
<evidence type="ECO:0000256" key="1">
    <source>
        <dbReference type="ARBA" id="ARBA00004496"/>
    </source>
</evidence>
<dbReference type="OrthoDB" id="342024at2759"/>
<dbReference type="PANTHER" id="PTHR23115">
    <property type="entry name" value="TRANSLATION FACTOR"/>
    <property type="match status" value="1"/>
</dbReference>
<dbReference type="InterPro" id="IPR000795">
    <property type="entry name" value="T_Tr_GTP-bd_dom"/>
</dbReference>
<sequence>MAEKEEKVNLNIVFIGHVDAGKSTMAGHLMFDMNVLDDRTLEKFAKEAKELGRDSWVYSFAMDLNEEERSRGKTVECGRAVFETKDRSITVVDAPGHRNFVPHMVSGTSQADLGVLVVSARKGEYETGFQRNGQTREHALIARTCGINSMVVAINKMDDPTVNWNKDRFDEIVAGLSPFLKGCGFSTKRNLHFIPVSGFSGANLATKCEDARLVVLQLH</sequence>
<keyword evidence="5" id="KW-0648">Protein biosynthesis</keyword>
<proteinExistence type="predicted"/>
<comment type="catalytic activity">
    <reaction evidence="7">
        <text>GTP + H2O = GDP + phosphate + H(+)</text>
        <dbReference type="Rhea" id="RHEA:19669"/>
        <dbReference type="ChEBI" id="CHEBI:15377"/>
        <dbReference type="ChEBI" id="CHEBI:15378"/>
        <dbReference type="ChEBI" id="CHEBI:37565"/>
        <dbReference type="ChEBI" id="CHEBI:43474"/>
        <dbReference type="ChEBI" id="CHEBI:58189"/>
    </reaction>
    <physiologicalReaction direction="left-to-right" evidence="7">
        <dbReference type="Rhea" id="RHEA:19670"/>
    </physiologicalReaction>
</comment>
<feature type="domain" description="Tr-type G" evidence="8">
    <location>
        <begin position="7"/>
        <end position="219"/>
    </location>
</feature>
<keyword evidence="6" id="KW-0342">GTP-binding</keyword>
<evidence type="ECO:0000256" key="7">
    <source>
        <dbReference type="ARBA" id="ARBA00049117"/>
    </source>
</evidence>
<dbReference type="SUPFAM" id="SSF52540">
    <property type="entry name" value="P-loop containing nucleoside triphosphate hydrolases"/>
    <property type="match status" value="1"/>
</dbReference>
<name>A0A9K3D6C5_9EUKA</name>
<dbReference type="Proteomes" id="UP000265618">
    <property type="component" value="Unassembled WGS sequence"/>
</dbReference>
<dbReference type="Pfam" id="PF00009">
    <property type="entry name" value="GTP_EFTU"/>
    <property type="match status" value="1"/>
</dbReference>
<dbReference type="GO" id="GO:0005525">
    <property type="term" value="F:GTP binding"/>
    <property type="evidence" value="ECO:0007669"/>
    <property type="project" value="UniProtKB-KW"/>
</dbReference>
<gene>
    <name evidence="9" type="ORF">KIPB_011350</name>
</gene>
<evidence type="ECO:0000256" key="2">
    <source>
        <dbReference type="ARBA" id="ARBA00022490"/>
    </source>
</evidence>
<dbReference type="Gene3D" id="3.40.50.300">
    <property type="entry name" value="P-loop containing nucleotide triphosphate hydrolases"/>
    <property type="match status" value="1"/>
</dbReference>
<keyword evidence="2" id="KW-0963">Cytoplasm</keyword>
<dbReference type="GO" id="GO:0003924">
    <property type="term" value="F:GTPase activity"/>
    <property type="evidence" value="ECO:0007669"/>
    <property type="project" value="InterPro"/>
</dbReference>
<dbReference type="PROSITE" id="PS51722">
    <property type="entry name" value="G_TR_2"/>
    <property type="match status" value="1"/>
</dbReference>
<evidence type="ECO:0000256" key="3">
    <source>
        <dbReference type="ARBA" id="ARBA00022741"/>
    </source>
</evidence>
<evidence type="ECO:0000256" key="6">
    <source>
        <dbReference type="ARBA" id="ARBA00023134"/>
    </source>
</evidence>
<dbReference type="CDD" id="cd01883">
    <property type="entry name" value="EF1_alpha"/>
    <property type="match status" value="1"/>
</dbReference>
<keyword evidence="3" id="KW-0547">Nucleotide-binding</keyword>
<dbReference type="InterPro" id="IPR050100">
    <property type="entry name" value="TRAFAC_GTPase_members"/>
</dbReference>
<evidence type="ECO:0000256" key="4">
    <source>
        <dbReference type="ARBA" id="ARBA00022801"/>
    </source>
</evidence>
<dbReference type="InterPro" id="IPR027417">
    <property type="entry name" value="P-loop_NTPase"/>
</dbReference>
<evidence type="ECO:0000313" key="10">
    <source>
        <dbReference type="Proteomes" id="UP000265618"/>
    </source>
</evidence>
<dbReference type="PRINTS" id="PR00315">
    <property type="entry name" value="ELONGATNFCT"/>
</dbReference>
<dbReference type="AlphaFoldDB" id="A0A9K3D6C5"/>
<comment type="subcellular location">
    <subcellularLocation>
        <location evidence="1">Cytoplasm</location>
    </subcellularLocation>
</comment>
<dbReference type="FunFam" id="3.40.50.300:FF:000204">
    <property type="entry name" value="Translation elongation factor Tu"/>
    <property type="match status" value="1"/>
</dbReference>
<protein>
    <recommendedName>
        <fullName evidence="8">Tr-type G domain-containing protein</fullName>
    </recommendedName>
</protein>
<keyword evidence="4" id="KW-0378">Hydrolase</keyword>
<dbReference type="GO" id="GO:0005737">
    <property type="term" value="C:cytoplasm"/>
    <property type="evidence" value="ECO:0007669"/>
    <property type="project" value="UniProtKB-SubCell"/>
</dbReference>
<dbReference type="GO" id="GO:0006412">
    <property type="term" value="P:translation"/>
    <property type="evidence" value="ECO:0007669"/>
    <property type="project" value="UniProtKB-KW"/>
</dbReference>
<comment type="caution">
    <text evidence="9">The sequence shown here is derived from an EMBL/GenBank/DDBJ whole genome shotgun (WGS) entry which is preliminary data.</text>
</comment>
<evidence type="ECO:0000256" key="5">
    <source>
        <dbReference type="ARBA" id="ARBA00022917"/>
    </source>
</evidence>
<evidence type="ECO:0000313" key="9">
    <source>
        <dbReference type="EMBL" id="GIQ88986.1"/>
    </source>
</evidence>
<evidence type="ECO:0000259" key="8">
    <source>
        <dbReference type="PROSITE" id="PS51722"/>
    </source>
</evidence>
<dbReference type="EMBL" id="BDIP01004583">
    <property type="protein sequence ID" value="GIQ88986.1"/>
    <property type="molecule type" value="Genomic_DNA"/>
</dbReference>